<sequence>MKSIFNKFKFINKKILFCLILFSLSYILTNSKYNTFACDVSNSNKEQKQEISVKEEYRKEDFDIFKEKVLIPSDKRRNDFLKIAIVNWILDDSTTLEEIKKDISNRLIGKKSIFVPLDMYRNSLAQNFFTYPPKH</sequence>
<name>A0A859I954_9MOLU</name>
<evidence type="ECO:0000313" key="2">
    <source>
        <dbReference type="Proteomes" id="UP000509122"/>
    </source>
</evidence>
<accession>A0A859I954</accession>
<dbReference type="KEGG" id="rphy:RP166_3270"/>
<dbReference type="AlphaFoldDB" id="A0A859I954"/>
<gene>
    <name evidence="1" type="ORF">RP166_3270</name>
</gene>
<proteinExistence type="predicted"/>
<dbReference type="Proteomes" id="UP000509122">
    <property type="component" value="Chromosome"/>
</dbReference>
<dbReference type="EMBL" id="CP055264">
    <property type="protein sequence ID" value="QKX95316.1"/>
    <property type="molecule type" value="Genomic_DNA"/>
</dbReference>
<protein>
    <submittedName>
        <fullName evidence="1">Putative secreted protein</fullName>
    </submittedName>
</protein>
<organism evidence="1 2">
    <name type="scientific">Rapeseed phyllody phytoplasma</name>
    <dbReference type="NCBI Taxonomy" id="2490543"/>
    <lineage>
        <taxon>Bacteria</taxon>
        <taxon>Bacillati</taxon>
        <taxon>Mycoplasmatota</taxon>
        <taxon>Mollicutes</taxon>
        <taxon>Acholeplasmatales</taxon>
        <taxon>Acholeplasmataceae</taxon>
        <taxon>Candidatus Phytoplasma</taxon>
        <taxon>16SrI (Aster yellows group)</taxon>
    </lineage>
</organism>
<reference evidence="1 2" key="1">
    <citation type="submission" date="2020-06" db="EMBL/GenBank/DDBJ databases">
        <title>Complete genome sequence of Candidatus Phytoplasma asteris RP166.</title>
        <authorList>
            <person name="Cho S.-T."/>
            <person name="Zwolinska A."/>
            <person name="Huang W."/>
            <person name="Wouters R."/>
            <person name="Hogenhout S.A."/>
            <person name="Kuo C.-H."/>
        </authorList>
    </citation>
    <scope>NUCLEOTIDE SEQUENCE [LARGE SCALE GENOMIC DNA]</scope>
    <source>
        <strain evidence="1">RP166</strain>
    </source>
</reference>
<evidence type="ECO:0000313" key="1">
    <source>
        <dbReference type="EMBL" id="QKX95316.1"/>
    </source>
</evidence>